<gene>
    <name evidence="1" type="ORF">RRG08_050323</name>
</gene>
<evidence type="ECO:0000313" key="2">
    <source>
        <dbReference type="Proteomes" id="UP001283361"/>
    </source>
</evidence>
<comment type="caution">
    <text evidence="1">The sequence shown here is derived from an EMBL/GenBank/DDBJ whole genome shotgun (WGS) entry which is preliminary data.</text>
</comment>
<sequence>MPNAQCPMFEVIIHNNGYLHQRTHTKGFLVRPALKVCEMGRSPLGATLLGWMWRANLITHKNRAQVPPSRGCHVTRHSRVLLLCI</sequence>
<reference evidence="1" key="1">
    <citation type="journal article" date="2023" name="G3 (Bethesda)">
        <title>A reference genome for the long-term kleptoplast-retaining sea slug Elysia crispata morphotype clarki.</title>
        <authorList>
            <person name="Eastman K.E."/>
            <person name="Pendleton A.L."/>
            <person name="Shaikh M.A."/>
            <person name="Suttiyut T."/>
            <person name="Ogas R."/>
            <person name="Tomko P."/>
            <person name="Gavelis G."/>
            <person name="Widhalm J.R."/>
            <person name="Wisecaver J.H."/>
        </authorList>
    </citation>
    <scope>NUCLEOTIDE SEQUENCE</scope>
    <source>
        <strain evidence="1">ECLA1</strain>
    </source>
</reference>
<protein>
    <submittedName>
        <fullName evidence="1">Uncharacterized protein</fullName>
    </submittedName>
</protein>
<organism evidence="1 2">
    <name type="scientific">Elysia crispata</name>
    <name type="common">lettuce slug</name>
    <dbReference type="NCBI Taxonomy" id="231223"/>
    <lineage>
        <taxon>Eukaryota</taxon>
        <taxon>Metazoa</taxon>
        <taxon>Spiralia</taxon>
        <taxon>Lophotrochozoa</taxon>
        <taxon>Mollusca</taxon>
        <taxon>Gastropoda</taxon>
        <taxon>Heterobranchia</taxon>
        <taxon>Euthyneura</taxon>
        <taxon>Panpulmonata</taxon>
        <taxon>Sacoglossa</taxon>
        <taxon>Placobranchoidea</taxon>
        <taxon>Plakobranchidae</taxon>
        <taxon>Elysia</taxon>
    </lineage>
</organism>
<dbReference type="Proteomes" id="UP001283361">
    <property type="component" value="Unassembled WGS sequence"/>
</dbReference>
<name>A0AAE0ZYK8_9GAST</name>
<dbReference type="EMBL" id="JAWDGP010003056">
    <property type="protein sequence ID" value="KAK3777935.1"/>
    <property type="molecule type" value="Genomic_DNA"/>
</dbReference>
<keyword evidence="2" id="KW-1185">Reference proteome</keyword>
<dbReference type="AlphaFoldDB" id="A0AAE0ZYK8"/>
<accession>A0AAE0ZYK8</accession>
<evidence type="ECO:0000313" key="1">
    <source>
        <dbReference type="EMBL" id="KAK3777935.1"/>
    </source>
</evidence>
<proteinExistence type="predicted"/>